<dbReference type="GO" id="GO:0000150">
    <property type="term" value="F:DNA strand exchange activity"/>
    <property type="evidence" value="ECO:0007669"/>
    <property type="project" value="InterPro"/>
</dbReference>
<dbReference type="EMBL" id="VSZS01000058">
    <property type="protein sequence ID" value="TYR33772.1"/>
    <property type="molecule type" value="Genomic_DNA"/>
</dbReference>
<dbReference type="Proteomes" id="UP000323258">
    <property type="component" value="Unassembled WGS sequence"/>
</dbReference>
<organism evidence="4 5">
    <name type="scientific">Neoaquamicrobium microcysteis</name>
    <dbReference type="NCBI Taxonomy" id="2682781"/>
    <lineage>
        <taxon>Bacteria</taxon>
        <taxon>Pseudomonadati</taxon>
        <taxon>Pseudomonadota</taxon>
        <taxon>Alphaproteobacteria</taxon>
        <taxon>Hyphomicrobiales</taxon>
        <taxon>Phyllobacteriaceae</taxon>
        <taxon>Neoaquamicrobium</taxon>
    </lineage>
</organism>
<dbReference type="InterPro" id="IPR036162">
    <property type="entry name" value="Resolvase-like_N_sf"/>
</dbReference>
<comment type="caution">
    <text evidence="4">The sequence shown here is derived from an EMBL/GenBank/DDBJ whole genome shotgun (WGS) entry which is preliminary data.</text>
</comment>
<dbReference type="InterPro" id="IPR011109">
    <property type="entry name" value="DNA_bind_recombinase_dom"/>
</dbReference>
<evidence type="ECO:0000256" key="2">
    <source>
        <dbReference type="ARBA" id="ARBA00023172"/>
    </source>
</evidence>
<evidence type="ECO:0000259" key="3">
    <source>
        <dbReference type="SMART" id="SM00857"/>
    </source>
</evidence>
<dbReference type="Pfam" id="PF13408">
    <property type="entry name" value="Zn_ribbon_recom"/>
    <property type="match status" value="1"/>
</dbReference>
<reference evidence="4 5" key="2">
    <citation type="submission" date="2019-09" db="EMBL/GenBank/DDBJ databases">
        <title>Mesorhizobium sp. MaA-C15 isolated from Microcystis aeruginosa.</title>
        <authorList>
            <person name="Jeong S.E."/>
            <person name="Jin H.M."/>
            <person name="Jeon C.O."/>
        </authorList>
    </citation>
    <scope>NUCLEOTIDE SEQUENCE [LARGE SCALE GENOMIC DNA]</scope>
    <source>
        <strain evidence="4 5">MaA-C15</strain>
    </source>
</reference>
<dbReference type="Pfam" id="PF07508">
    <property type="entry name" value="Recombinase"/>
    <property type="match status" value="1"/>
</dbReference>
<dbReference type="InterPro" id="IPR038109">
    <property type="entry name" value="DNA_bind_recomb_sf"/>
</dbReference>
<dbReference type="CDD" id="cd00338">
    <property type="entry name" value="Ser_Recombinase"/>
    <property type="match status" value="1"/>
</dbReference>
<dbReference type="Gene3D" id="3.90.1750.20">
    <property type="entry name" value="Putative Large Serine Recombinase, Chain B, Domain 2"/>
    <property type="match status" value="1"/>
</dbReference>
<protein>
    <submittedName>
        <fullName evidence="4">Recombinase family protein</fullName>
    </submittedName>
</protein>
<keyword evidence="2" id="KW-0233">DNA recombination</keyword>
<dbReference type="SUPFAM" id="SSF53041">
    <property type="entry name" value="Resolvase-like"/>
    <property type="match status" value="1"/>
</dbReference>
<accession>A0A5D4H0C0</accession>
<dbReference type="AlphaFoldDB" id="A0A5D4H0C0"/>
<dbReference type="InterPro" id="IPR025827">
    <property type="entry name" value="Zn_ribbon_recom_dom"/>
</dbReference>
<gene>
    <name evidence="4" type="ORF">FY036_06910</name>
</gene>
<evidence type="ECO:0000313" key="5">
    <source>
        <dbReference type="Proteomes" id="UP000323258"/>
    </source>
</evidence>
<sequence length="501" mass="56028">MLQARDLKGRTAISYARWSSGKQAEGDSLRRQSENAESFCTTYGLTLDKQLVDDGVSAFKGANLEASLGQFVADVKAGKIANDYVLIVENIDRITRVKPTRAVRYFLDLLDTGLTLVTLTDGRVHTAEGYDDNFANLLMSLMAMQAAHEYSDKLSKRIGESWNGRVKRAMQGERLKLSKVPFWIDQTTQELNARANDARLIFQLATDGHGQWAITNHLNENGIPSSRGGTWGKSMVQDVLKSKAAYGSLVLKKEEVRSYFPPLITETEWLAIQSRQRVRHQNPQAGNTTNLFPRLLRCAHCGSAMVVTSSTVRGKTWRYLVCEGRSLKRTDCKSLNWKYDQFEADFLERMGFLALPIPSGDTGLEDSRTEELEAEIRALEDRHRNVLAGVAEAADAATRSILLDNARAISDNIKTKRDALTQLRESAARFQQAATHTADFADDIAAMQRMAKDDREDAKRLIANVVERIELESDSKDLRRAVVTLRTGYTHQMVFDTSGAL</sequence>
<evidence type="ECO:0000313" key="4">
    <source>
        <dbReference type="EMBL" id="TYR33772.1"/>
    </source>
</evidence>
<dbReference type="PANTHER" id="PTHR30461">
    <property type="entry name" value="DNA-INVERTASE FROM LAMBDOID PROPHAGE"/>
    <property type="match status" value="1"/>
</dbReference>
<name>A0A5D4H0C0_9HYPH</name>
<dbReference type="InterPro" id="IPR006119">
    <property type="entry name" value="Resolv_N"/>
</dbReference>
<dbReference type="Gene3D" id="3.40.50.1390">
    <property type="entry name" value="Resolvase, N-terminal catalytic domain"/>
    <property type="match status" value="1"/>
</dbReference>
<keyword evidence="5" id="KW-1185">Reference proteome</keyword>
<feature type="domain" description="Resolvase/invertase-type recombinase catalytic" evidence="3">
    <location>
        <begin position="12"/>
        <end position="171"/>
    </location>
</feature>
<evidence type="ECO:0000256" key="1">
    <source>
        <dbReference type="ARBA" id="ARBA00023125"/>
    </source>
</evidence>
<dbReference type="OrthoDB" id="9791494at2"/>
<reference evidence="4 5" key="1">
    <citation type="submission" date="2019-08" db="EMBL/GenBank/DDBJ databases">
        <authorList>
            <person name="Seo Y.L."/>
        </authorList>
    </citation>
    <scope>NUCLEOTIDE SEQUENCE [LARGE SCALE GENOMIC DNA]</scope>
    <source>
        <strain evidence="4 5">MaA-C15</strain>
    </source>
</reference>
<proteinExistence type="predicted"/>
<dbReference type="SMART" id="SM00857">
    <property type="entry name" value="Resolvase"/>
    <property type="match status" value="1"/>
</dbReference>
<dbReference type="InterPro" id="IPR050639">
    <property type="entry name" value="SSR_resolvase"/>
</dbReference>
<dbReference type="PANTHER" id="PTHR30461:SF2">
    <property type="entry name" value="SERINE RECOMBINASE PINE-RELATED"/>
    <property type="match status" value="1"/>
</dbReference>
<dbReference type="Pfam" id="PF00239">
    <property type="entry name" value="Resolvase"/>
    <property type="match status" value="1"/>
</dbReference>
<dbReference type="RefSeq" id="WP_148913980.1">
    <property type="nucleotide sequence ID" value="NZ_VSZS01000058.1"/>
</dbReference>
<dbReference type="GO" id="GO:0003677">
    <property type="term" value="F:DNA binding"/>
    <property type="evidence" value="ECO:0007669"/>
    <property type="project" value="UniProtKB-KW"/>
</dbReference>
<keyword evidence="1" id="KW-0238">DNA-binding</keyword>